<evidence type="ECO:0000256" key="1">
    <source>
        <dbReference type="ARBA" id="ARBA00000971"/>
    </source>
</evidence>
<dbReference type="EC" id="5.2.1.8" evidence="6"/>
<evidence type="ECO:0000256" key="2">
    <source>
        <dbReference type="ARBA" id="ARBA00006577"/>
    </source>
</evidence>
<protein>
    <recommendedName>
        <fullName evidence="6">Peptidyl-prolyl cis-trans isomerase</fullName>
        <ecNumber evidence="6">5.2.1.8</ecNumber>
    </recommendedName>
</protein>
<dbReference type="Gene3D" id="1.10.287.460">
    <property type="entry name" value="Peptidyl-prolyl cis-trans isomerase, FKBP-type, N-terminal domain"/>
    <property type="match status" value="1"/>
</dbReference>
<keyword evidence="10" id="KW-1185">Reference proteome</keyword>
<dbReference type="SUPFAM" id="SSF54534">
    <property type="entry name" value="FKBP-like"/>
    <property type="match status" value="1"/>
</dbReference>
<dbReference type="GO" id="GO:0003755">
    <property type="term" value="F:peptidyl-prolyl cis-trans isomerase activity"/>
    <property type="evidence" value="ECO:0007669"/>
    <property type="project" value="UniProtKB-UniRule"/>
</dbReference>
<dbReference type="Gene3D" id="3.10.50.40">
    <property type="match status" value="1"/>
</dbReference>
<sequence length="245" mass="27535">MKIIKIILTLTVVVSMTSCGKQRKEVKSLNSKIDSVSYAAGMSYGVNINKQLKNGFEEVNKEIFIQGFLNGIDSLNFLMQEKDIQNVITTYFQKKQEAKMKEQQEKAIKEAEAKFGHIKKAGEEFLAANKSKKGIKTTASGLQYIVLKEGKGDLVKPTDKVKIHYHGTTIDGKVFDSSVEKKSPYTARANQFIPGFNEGLAMMKEGSKYKFFIPYKIAYGAQQRGELIKPLSTLIFEVEILEIIK</sequence>
<dbReference type="PANTHER" id="PTHR43811:SF19">
    <property type="entry name" value="39 KDA FK506-BINDING NUCLEAR PROTEIN"/>
    <property type="match status" value="1"/>
</dbReference>
<keyword evidence="3 5" id="KW-0697">Rotamase</keyword>
<evidence type="ECO:0000256" key="3">
    <source>
        <dbReference type="ARBA" id="ARBA00023110"/>
    </source>
</evidence>
<evidence type="ECO:0000256" key="6">
    <source>
        <dbReference type="RuleBase" id="RU003915"/>
    </source>
</evidence>
<evidence type="ECO:0000313" key="10">
    <source>
        <dbReference type="Proteomes" id="UP000245670"/>
    </source>
</evidence>
<dbReference type="Proteomes" id="UP000245670">
    <property type="component" value="Unassembled WGS sequence"/>
</dbReference>
<dbReference type="Pfam" id="PF00254">
    <property type="entry name" value="FKBP_C"/>
    <property type="match status" value="1"/>
</dbReference>
<reference evidence="9 10" key="1">
    <citation type="submission" date="2018-05" db="EMBL/GenBank/DDBJ databases">
        <title>Polaribacter aquimarinus sp. nov., isolated from sediment in a sediment of sea.</title>
        <authorList>
            <person name="Lu D."/>
        </authorList>
    </citation>
    <scope>NUCLEOTIDE SEQUENCE [LARGE SCALE GENOMIC DNA]</scope>
    <source>
        <strain evidence="9 10">ZY113</strain>
    </source>
</reference>
<dbReference type="PANTHER" id="PTHR43811">
    <property type="entry name" value="FKBP-TYPE PEPTIDYL-PROLYL CIS-TRANS ISOMERASE FKPA"/>
    <property type="match status" value="1"/>
</dbReference>
<evidence type="ECO:0000256" key="7">
    <source>
        <dbReference type="SAM" id="Coils"/>
    </source>
</evidence>
<organism evidence="9 10">
    <name type="scientific">Polaribacter aquimarinus</name>
    <dbReference type="NCBI Taxonomy" id="2100726"/>
    <lineage>
        <taxon>Bacteria</taxon>
        <taxon>Pseudomonadati</taxon>
        <taxon>Bacteroidota</taxon>
        <taxon>Flavobacteriia</taxon>
        <taxon>Flavobacteriales</taxon>
        <taxon>Flavobacteriaceae</taxon>
    </lineage>
</organism>
<dbReference type="PROSITE" id="PS51257">
    <property type="entry name" value="PROKAR_LIPOPROTEIN"/>
    <property type="match status" value="1"/>
</dbReference>
<dbReference type="InterPro" id="IPR046357">
    <property type="entry name" value="PPIase_dom_sf"/>
</dbReference>
<dbReference type="InterPro" id="IPR000774">
    <property type="entry name" value="PPIase_FKBP_N"/>
</dbReference>
<evidence type="ECO:0000313" key="9">
    <source>
        <dbReference type="EMBL" id="PWG04224.1"/>
    </source>
</evidence>
<evidence type="ECO:0000256" key="4">
    <source>
        <dbReference type="ARBA" id="ARBA00023235"/>
    </source>
</evidence>
<comment type="caution">
    <text evidence="9">The sequence shown here is derived from an EMBL/GenBank/DDBJ whole genome shotgun (WGS) entry which is preliminary data.</text>
</comment>
<dbReference type="EMBL" id="QFFG01000006">
    <property type="protein sequence ID" value="PWG04224.1"/>
    <property type="molecule type" value="Genomic_DNA"/>
</dbReference>
<gene>
    <name evidence="9" type="ORF">DIS07_12455</name>
</gene>
<dbReference type="RefSeq" id="WP_109405593.1">
    <property type="nucleotide sequence ID" value="NZ_QFFG01000006.1"/>
</dbReference>
<feature type="domain" description="PPIase FKBP-type" evidence="8">
    <location>
        <begin position="158"/>
        <end position="244"/>
    </location>
</feature>
<keyword evidence="7" id="KW-0175">Coiled coil</keyword>
<comment type="catalytic activity">
    <reaction evidence="1 5 6">
        <text>[protein]-peptidylproline (omega=180) = [protein]-peptidylproline (omega=0)</text>
        <dbReference type="Rhea" id="RHEA:16237"/>
        <dbReference type="Rhea" id="RHEA-COMP:10747"/>
        <dbReference type="Rhea" id="RHEA-COMP:10748"/>
        <dbReference type="ChEBI" id="CHEBI:83833"/>
        <dbReference type="ChEBI" id="CHEBI:83834"/>
        <dbReference type="EC" id="5.2.1.8"/>
    </reaction>
</comment>
<dbReference type="GO" id="GO:0006457">
    <property type="term" value="P:protein folding"/>
    <property type="evidence" value="ECO:0007669"/>
    <property type="project" value="InterPro"/>
</dbReference>
<dbReference type="AlphaFoldDB" id="A0A2U2J7B9"/>
<keyword evidence="4 5" id="KW-0413">Isomerase</keyword>
<dbReference type="InterPro" id="IPR036944">
    <property type="entry name" value="PPIase_FKBP_N_sf"/>
</dbReference>
<dbReference type="Pfam" id="PF01346">
    <property type="entry name" value="FKBP_N"/>
    <property type="match status" value="1"/>
</dbReference>
<name>A0A2U2J7B9_9FLAO</name>
<evidence type="ECO:0000256" key="5">
    <source>
        <dbReference type="PROSITE-ProRule" id="PRU00277"/>
    </source>
</evidence>
<dbReference type="InterPro" id="IPR001179">
    <property type="entry name" value="PPIase_FKBP_dom"/>
</dbReference>
<dbReference type="OrthoDB" id="9814548at2"/>
<proteinExistence type="inferred from homology"/>
<evidence type="ECO:0000259" key="8">
    <source>
        <dbReference type="PROSITE" id="PS50059"/>
    </source>
</evidence>
<feature type="coiled-coil region" evidence="7">
    <location>
        <begin position="94"/>
        <end position="121"/>
    </location>
</feature>
<dbReference type="PROSITE" id="PS50059">
    <property type="entry name" value="FKBP_PPIASE"/>
    <property type="match status" value="1"/>
</dbReference>
<accession>A0A2U2J7B9</accession>
<comment type="similarity">
    <text evidence="2 6">Belongs to the FKBP-type PPIase family.</text>
</comment>